<keyword evidence="2 3" id="KW-0802">TPR repeat</keyword>
<keyword evidence="6" id="KW-1185">Reference proteome</keyword>
<dbReference type="AlphaFoldDB" id="F0S8E1"/>
<dbReference type="EMBL" id="CP002545">
    <property type="protein sequence ID" value="ADY53405.1"/>
    <property type="molecule type" value="Genomic_DNA"/>
</dbReference>
<keyword evidence="4" id="KW-0175">Coiled coil</keyword>
<feature type="repeat" description="TPR" evidence="3">
    <location>
        <begin position="222"/>
        <end position="255"/>
    </location>
</feature>
<dbReference type="Proteomes" id="UP000000310">
    <property type="component" value="Chromosome"/>
</dbReference>
<dbReference type="PROSITE" id="PS50293">
    <property type="entry name" value="TPR_REGION"/>
    <property type="match status" value="1"/>
</dbReference>
<protein>
    <submittedName>
        <fullName evidence="5">Tetratricopeptide TPR_1 repeat-containing protein</fullName>
    </submittedName>
</protein>
<organism evidence="5 6">
    <name type="scientific">Pseudopedobacter saltans (strain ATCC 51119 / DSM 12145 / JCM 21818 / CCUG 39354 / LMG 10337 / NBRC 100064 / NCIMB 13643)</name>
    <name type="common">Pedobacter saltans</name>
    <dbReference type="NCBI Taxonomy" id="762903"/>
    <lineage>
        <taxon>Bacteria</taxon>
        <taxon>Pseudomonadati</taxon>
        <taxon>Bacteroidota</taxon>
        <taxon>Sphingobacteriia</taxon>
        <taxon>Sphingobacteriales</taxon>
        <taxon>Sphingobacteriaceae</taxon>
        <taxon>Pseudopedobacter</taxon>
    </lineage>
</organism>
<keyword evidence="1" id="KW-0677">Repeat</keyword>
<dbReference type="RefSeq" id="WP_013633890.1">
    <property type="nucleotide sequence ID" value="NC_015177.1"/>
</dbReference>
<reference evidence="5 6" key="1">
    <citation type="journal article" date="2011" name="Stand. Genomic Sci.">
        <title>Complete genome sequence of the gliding, heparinolytic Pedobacter saltans type strain (113).</title>
        <authorList>
            <person name="Liolios K."/>
            <person name="Sikorski J."/>
            <person name="Lu M."/>
            <person name="Nolan M."/>
            <person name="Lapidus A."/>
            <person name="Lucas S."/>
            <person name="Hammon N."/>
            <person name="Deshpande S."/>
            <person name="Cheng J.F."/>
            <person name="Tapia R."/>
            <person name="Han C."/>
            <person name="Goodwin L."/>
            <person name="Pitluck S."/>
            <person name="Huntemann M."/>
            <person name="Ivanova N."/>
            <person name="Pagani I."/>
            <person name="Mavromatis K."/>
            <person name="Ovchinikova G."/>
            <person name="Pati A."/>
            <person name="Chen A."/>
            <person name="Palaniappan K."/>
            <person name="Land M."/>
            <person name="Hauser L."/>
            <person name="Brambilla E.M."/>
            <person name="Kotsyurbenko O."/>
            <person name="Rohde M."/>
            <person name="Tindall B.J."/>
            <person name="Abt B."/>
            <person name="Goker M."/>
            <person name="Detter J.C."/>
            <person name="Woyke T."/>
            <person name="Bristow J."/>
            <person name="Eisen J.A."/>
            <person name="Markowitz V."/>
            <person name="Hugenholtz P."/>
            <person name="Klenk H.P."/>
            <person name="Kyrpides N.C."/>
        </authorList>
    </citation>
    <scope>NUCLEOTIDE SEQUENCE [LARGE SCALE GENOMIC DNA]</scope>
    <source>
        <strain evidence="6">ATCC 51119 / DSM 12145 / JCM 21818 / LMG 10337 / NBRC 100064 / NCIMB 13643</strain>
    </source>
</reference>
<reference evidence="6" key="2">
    <citation type="submission" date="2011-02" db="EMBL/GenBank/DDBJ databases">
        <title>The complete genome of Pedobacter saltans DSM 12145.</title>
        <authorList>
            <consortium name="US DOE Joint Genome Institute (JGI-PGF)"/>
            <person name="Lucas S."/>
            <person name="Copeland A."/>
            <person name="Lapidus A."/>
            <person name="Bruce D."/>
            <person name="Goodwin L."/>
            <person name="Pitluck S."/>
            <person name="Kyrpides N."/>
            <person name="Mavromatis K."/>
            <person name="Pagani I."/>
            <person name="Ivanova N."/>
            <person name="Ovchinnikova G."/>
            <person name="Lu M."/>
            <person name="Detter J.C."/>
            <person name="Han C."/>
            <person name="Land M."/>
            <person name="Hauser L."/>
            <person name="Markowitz V."/>
            <person name="Cheng J.-F."/>
            <person name="Hugenholtz P."/>
            <person name="Woyke T."/>
            <person name="Wu D."/>
            <person name="Tindall B."/>
            <person name="Pomrenke H.G."/>
            <person name="Brambilla E."/>
            <person name="Klenk H.-P."/>
            <person name="Eisen J.A."/>
        </authorList>
    </citation>
    <scope>NUCLEOTIDE SEQUENCE [LARGE SCALE GENOMIC DNA]</scope>
    <source>
        <strain evidence="6">ATCC 51119 / DSM 12145 / JCM 21818 / LMG 10337 / NBRC 100064 / NCIMB 13643</strain>
    </source>
</reference>
<dbReference type="Pfam" id="PF07719">
    <property type="entry name" value="TPR_2"/>
    <property type="match status" value="1"/>
</dbReference>
<dbReference type="KEGG" id="psn:Pedsa_2866"/>
<evidence type="ECO:0000256" key="3">
    <source>
        <dbReference type="PROSITE-ProRule" id="PRU00339"/>
    </source>
</evidence>
<dbReference type="InterPro" id="IPR011990">
    <property type="entry name" value="TPR-like_helical_dom_sf"/>
</dbReference>
<dbReference type="Gene3D" id="1.25.40.10">
    <property type="entry name" value="Tetratricopeptide repeat domain"/>
    <property type="match status" value="4"/>
</dbReference>
<evidence type="ECO:0000256" key="4">
    <source>
        <dbReference type="SAM" id="Coils"/>
    </source>
</evidence>
<dbReference type="HOGENOM" id="CLU_526631_0_0_10"/>
<dbReference type="PANTHER" id="PTHR44858:SF1">
    <property type="entry name" value="UDP-N-ACETYLGLUCOSAMINE--PEPTIDE N-ACETYLGLUCOSAMINYLTRANSFERASE SPINDLY-RELATED"/>
    <property type="match status" value="1"/>
</dbReference>
<evidence type="ECO:0000256" key="2">
    <source>
        <dbReference type="ARBA" id="ARBA00022803"/>
    </source>
</evidence>
<dbReference type="SUPFAM" id="SSF48452">
    <property type="entry name" value="TPR-like"/>
    <property type="match status" value="2"/>
</dbReference>
<dbReference type="eggNOG" id="COG0457">
    <property type="taxonomic scope" value="Bacteria"/>
</dbReference>
<sequence>MKFKIILFLGILLPAITWAQGSVESLVVVKRLIANKNFNDAIAKANEILGSGENKEAYILRASAYHQIKEYKREIADLKKALELEDTADARLSLAFAYQIVRDTAESNRMIALNLERYPDHIPTVVSAAAIAALKKQNDVALKILTDAYTKHDSPIALQARAGEYRRQGKYEKALADYETLIALRKSSSYYMSAAQCASQVGNYKKTLEYYKEYLTLNPNSSTALNNVGYELRKIGKFQDAEVYFKKAIDVSPKNVYPLVGQTLLAYMQGDVDKAFSIIDAALLFDTKIKIAALARGSISAQEGDLIAAESDYKQVLSDPQHVKYAYPALTKVYIYKGEYARAVDFVTDYIERQNIPSSEAYNTRGFAYYKMGKTEEAMKDFLYAMELEENYQPIFRYLNKESNQPVKSYTHIQFFLPFNDVNDSKSGFFTDGKKDFDFKIRIISEGEVDASKISLYEREKPVDQKYWSLKKVEKREFKWMDMFVTDVTFQYTPNIKKSSLKLSYNGSETQTITLIR</sequence>
<dbReference type="InterPro" id="IPR050498">
    <property type="entry name" value="Ycf3"/>
</dbReference>
<proteinExistence type="predicted"/>
<dbReference type="InterPro" id="IPR019734">
    <property type="entry name" value="TPR_rpt"/>
</dbReference>
<name>F0S8E1_PSESL</name>
<dbReference type="STRING" id="762903.Pedsa_2866"/>
<dbReference type="Pfam" id="PF13181">
    <property type="entry name" value="TPR_8"/>
    <property type="match status" value="2"/>
</dbReference>
<dbReference type="PANTHER" id="PTHR44858">
    <property type="entry name" value="TETRATRICOPEPTIDE REPEAT PROTEIN 6"/>
    <property type="match status" value="1"/>
</dbReference>
<gene>
    <name evidence="5" type="ordered locus">Pedsa_2866</name>
</gene>
<evidence type="ECO:0000313" key="5">
    <source>
        <dbReference type="EMBL" id="ADY53405.1"/>
    </source>
</evidence>
<dbReference type="OrthoDB" id="712930at2"/>
<feature type="repeat" description="TPR" evidence="3">
    <location>
        <begin position="188"/>
        <end position="221"/>
    </location>
</feature>
<feature type="coiled-coil region" evidence="4">
    <location>
        <begin position="61"/>
        <end position="88"/>
    </location>
</feature>
<evidence type="ECO:0000256" key="1">
    <source>
        <dbReference type="ARBA" id="ARBA00022737"/>
    </source>
</evidence>
<dbReference type="PROSITE" id="PS50005">
    <property type="entry name" value="TPR"/>
    <property type="match status" value="3"/>
</dbReference>
<feature type="repeat" description="TPR" evidence="3">
    <location>
        <begin position="359"/>
        <end position="392"/>
    </location>
</feature>
<evidence type="ECO:0000313" key="6">
    <source>
        <dbReference type="Proteomes" id="UP000000310"/>
    </source>
</evidence>
<accession>F0S8E1</accession>
<dbReference type="SMART" id="SM00028">
    <property type="entry name" value="TPR"/>
    <property type="match status" value="5"/>
</dbReference>
<dbReference type="InterPro" id="IPR013105">
    <property type="entry name" value="TPR_2"/>
</dbReference>
<dbReference type="Pfam" id="PF13432">
    <property type="entry name" value="TPR_16"/>
    <property type="match status" value="1"/>
</dbReference>